<comment type="function">
    <text evidence="2">NDH-1 shuttles electrons from NADH, via FMN and iron-sulfur (Fe-S) centers, to quinones in the respiratory chain. Couples the redox reaction to proton translocation (for every two electrons transferred, four hydrogen ions are translocated across the cytoplasmic membrane), and thus conserves the redox energy in a proton gradient.</text>
</comment>
<keyword evidence="4" id="KW-1185">Reference proteome</keyword>
<comment type="subcellular location">
    <subcellularLocation>
        <location evidence="2">Cell membrane</location>
        <topology evidence="2">Multi-pass membrane protein</topology>
    </subcellularLocation>
</comment>
<feature type="transmembrane region" description="Helical" evidence="2">
    <location>
        <begin position="95"/>
        <end position="116"/>
    </location>
</feature>
<comment type="catalytic activity">
    <reaction evidence="2">
        <text>a quinone + NADH + 5 H(+)(in) = a quinol + NAD(+) + 4 H(+)(out)</text>
        <dbReference type="Rhea" id="RHEA:57888"/>
        <dbReference type="ChEBI" id="CHEBI:15378"/>
        <dbReference type="ChEBI" id="CHEBI:24646"/>
        <dbReference type="ChEBI" id="CHEBI:57540"/>
        <dbReference type="ChEBI" id="CHEBI:57945"/>
        <dbReference type="ChEBI" id="CHEBI:132124"/>
    </reaction>
</comment>
<dbReference type="AlphaFoldDB" id="A0A3D9ULL9"/>
<dbReference type="InterPro" id="IPR036259">
    <property type="entry name" value="MFS_trans_sf"/>
</dbReference>
<dbReference type="InterPro" id="IPR042106">
    <property type="entry name" value="Nuo/plastoQ_OxRdtase_6_NuoJ"/>
</dbReference>
<evidence type="ECO:0000313" key="3">
    <source>
        <dbReference type="EMBL" id="REF30177.1"/>
    </source>
</evidence>
<keyword evidence="2" id="KW-0520">NAD</keyword>
<comment type="caution">
    <text evidence="3">The sequence shown here is derived from an EMBL/GenBank/DDBJ whole genome shotgun (WGS) entry which is preliminary data.</text>
</comment>
<keyword evidence="2" id="KW-0472">Membrane</keyword>
<dbReference type="PANTHER" id="PTHR33269">
    <property type="entry name" value="NADH-UBIQUINONE OXIDOREDUCTASE CHAIN 6"/>
    <property type="match status" value="1"/>
</dbReference>
<gene>
    <name evidence="3" type="ORF">DFJ65_1171</name>
</gene>
<sequence length="177" mass="18694">MTTHDVFFAIIGVICLAAALLAVTTKHILHSALWLTVSLGALAGCYLVLGAEFVALVQLIVYVGAVVVLVLFALMLTRAPIGRSVAHDTPRVQRAAAFVLATATATLIGAALITGFGTESVNLRPNTTEQLATQIFATWSWPFELLSLLLLIALVSALALSRLRVGEAPDDDDEVDA</sequence>
<dbReference type="GO" id="GO:0008137">
    <property type="term" value="F:NADH dehydrogenase (ubiquinone) activity"/>
    <property type="evidence" value="ECO:0007669"/>
    <property type="project" value="UniProtKB-UniRule"/>
</dbReference>
<name>A0A3D9ULL9_9MICO</name>
<feature type="transmembrane region" description="Helical" evidence="2">
    <location>
        <begin position="136"/>
        <end position="160"/>
    </location>
</feature>
<evidence type="ECO:0000256" key="2">
    <source>
        <dbReference type="RuleBase" id="RU004429"/>
    </source>
</evidence>
<keyword evidence="2" id="KW-1133">Transmembrane helix</keyword>
<accession>A0A3D9ULL9</accession>
<dbReference type="GO" id="GO:0005886">
    <property type="term" value="C:plasma membrane"/>
    <property type="evidence" value="ECO:0007669"/>
    <property type="project" value="UniProtKB-SubCell"/>
</dbReference>
<dbReference type="EMBL" id="QTUA01000001">
    <property type="protein sequence ID" value="REF30177.1"/>
    <property type="molecule type" value="Genomic_DNA"/>
</dbReference>
<dbReference type="EC" id="7.1.1.-" evidence="2"/>
<dbReference type="Pfam" id="PF00499">
    <property type="entry name" value="Oxidored_q3"/>
    <property type="match status" value="1"/>
</dbReference>
<dbReference type="GO" id="GO:0048038">
    <property type="term" value="F:quinone binding"/>
    <property type="evidence" value="ECO:0007669"/>
    <property type="project" value="UniProtKB-UniRule"/>
</dbReference>
<evidence type="ECO:0000313" key="4">
    <source>
        <dbReference type="Proteomes" id="UP000256253"/>
    </source>
</evidence>
<dbReference type="Proteomes" id="UP000256253">
    <property type="component" value="Unassembled WGS sequence"/>
</dbReference>
<proteinExistence type="inferred from homology"/>
<dbReference type="PANTHER" id="PTHR33269:SF17">
    <property type="entry name" value="NADH-UBIQUINONE OXIDOREDUCTASE CHAIN 6"/>
    <property type="match status" value="1"/>
</dbReference>
<feature type="transmembrane region" description="Helical" evidence="2">
    <location>
        <begin position="32"/>
        <end position="49"/>
    </location>
</feature>
<keyword evidence="2" id="KW-0812">Transmembrane</keyword>
<protein>
    <recommendedName>
        <fullName evidence="2">NADH-quinone oxidoreductase subunit J</fullName>
        <ecNumber evidence="2">7.1.1.-</ecNumber>
    </recommendedName>
</protein>
<keyword evidence="2" id="KW-0874">Quinone</keyword>
<dbReference type="RefSeq" id="WP_115922201.1">
    <property type="nucleotide sequence ID" value="NZ_QTUA01000001.1"/>
</dbReference>
<feature type="transmembrane region" description="Helical" evidence="2">
    <location>
        <begin position="6"/>
        <end position="25"/>
    </location>
</feature>
<keyword evidence="2" id="KW-1003">Cell membrane</keyword>
<reference evidence="3 4" key="1">
    <citation type="submission" date="2018-08" db="EMBL/GenBank/DDBJ databases">
        <title>Sequencing the genomes of 1000 actinobacteria strains.</title>
        <authorList>
            <person name="Klenk H.-P."/>
        </authorList>
    </citation>
    <scope>NUCLEOTIDE SEQUENCE [LARGE SCALE GENOMIC DNA]</scope>
    <source>
        <strain evidence="3 4">DSM 22967</strain>
    </source>
</reference>
<feature type="transmembrane region" description="Helical" evidence="2">
    <location>
        <begin position="55"/>
        <end position="74"/>
    </location>
</feature>
<evidence type="ECO:0000256" key="1">
    <source>
        <dbReference type="ARBA" id="ARBA00005698"/>
    </source>
</evidence>
<dbReference type="InterPro" id="IPR001457">
    <property type="entry name" value="NADH_UbQ/plastoQ_OxRdtase_su6"/>
</dbReference>
<dbReference type="OrthoDB" id="5244096at2"/>
<dbReference type="Gene3D" id="1.20.120.1200">
    <property type="entry name" value="NADH-ubiquinone/plastoquinone oxidoreductase chain 6, subunit NuoJ"/>
    <property type="match status" value="1"/>
</dbReference>
<organism evidence="3 4">
    <name type="scientific">Calidifontibacter indicus</name>
    <dbReference type="NCBI Taxonomy" id="419650"/>
    <lineage>
        <taxon>Bacteria</taxon>
        <taxon>Bacillati</taxon>
        <taxon>Actinomycetota</taxon>
        <taxon>Actinomycetes</taxon>
        <taxon>Micrococcales</taxon>
        <taxon>Dermacoccaceae</taxon>
        <taxon>Calidifontibacter</taxon>
    </lineage>
</organism>
<comment type="similarity">
    <text evidence="1 2">Belongs to the complex I subunit 6 family.</text>
</comment>
<dbReference type="SUPFAM" id="SSF103473">
    <property type="entry name" value="MFS general substrate transporter"/>
    <property type="match status" value="1"/>
</dbReference>